<dbReference type="SUPFAM" id="SSF55186">
    <property type="entry name" value="ThrRS/AlaRS common domain"/>
    <property type="match status" value="1"/>
</dbReference>
<dbReference type="EMBL" id="KK198754">
    <property type="protein sequence ID" value="KCW84478.1"/>
    <property type="molecule type" value="Genomic_DNA"/>
</dbReference>
<dbReference type="GO" id="GO:0005524">
    <property type="term" value="F:ATP binding"/>
    <property type="evidence" value="ECO:0007669"/>
    <property type="project" value="InterPro"/>
</dbReference>
<feature type="domain" description="Alanyl-transfer RNA synthetases family profile" evidence="1">
    <location>
        <begin position="1"/>
        <end position="233"/>
    </location>
</feature>
<dbReference type="InterPro" id="IPR018163">
    <property type="entry name" value="Thr/Ala-tRNA-synth_IIc_edit"/>
</dbReference>
<dbReference type="SUPFAM" id="SSF50447">
    <property type="entry name" value="Translation proteins"/>
    <property type="match status" value="1"/>
</dbReference>
<dbReference type="InterPro" id="IPR051335">
    <property type="entry name" value="Alanyl-tRNA_Editing_Enzymes"/>
</dbReference>
<organism evidence="2">
    <name type="scientific">Eucalyptus grandis</name>
    <name type="common">Flooded gum</name>
    <dbReference type="NCBI Taxonomy" id="71139"/>
    <lineage>
        <taxon>Eukaryota</taxon>
        <taxon>Viridiplantae</taxon>
        <taxon>Streptophyta</taxon>
        <taxon>Embryophyta</taxon>
        <taxon>Tracheophyta</taxon>
        <taxon>Spermatophyta</taxon>
        <taxon>Magnoliopsida</taxon>
        <taxon>eudicotyledons</taxon>
        <taxon>Gunneridae</taxon>
        <taxon>Pentapetalae</taxon>
        <taxon>rosids</taxon>
        <taxon>malvids</taxon>
        <taxon>Myrtales</taxon>
        <taxon>Myrtaceae</taxon>
        <taxon>Myrtoideae</taxon>
        <taxon>Eucalypteae</taxon>
        <taxon>Eucalyptus</taxon>
    </lineage>
</organism>
<proteinExistence type="predicted"/>
<dbReference type="PROSITE" id="PS50860">
    <property type="entry name" value="AA_TRNA_LIGASE_II_ALA"/>
    <property type="match status" value="1"/>
</dbReference>
<dbReference type="FunFam" id="3.30.980.10:FF:000008">
    <property type="entry name" value="Similar to alanyl-tRNA synthetase"/>
    <property type="match status" value="1"/>
</dbReference>
<dbReference type="Gene3D" id="2.40.30.130">
    <property type="match status" value="1"/>
</dbReference>
<dbReference type="InParanoid" id="A0A059D185"/>
<protein>
    <recommendedName>
        <fullName evidence="1">Alanyl-transfer RNA synthetases family profile domain-containing protein</fullName>
    </recommendedName>
</protein>
<dbReference type="Gramene" id="KCW84478">
    <property type="protein sequence ID" value="KCW84478"/>
    <property type="gene ID" value="EUGRSUZ_B01310"/>
</dbReference>
<dbReference type="GO" id="GO:0006419">
    <property type="term" value="P:alanyl-tRNA aminoacylation"/>
    <property type="evidence" value="ECO:0007669"/>
    <property type="project" value="InterPro"/>
</dbReference>
<gene>
    <name evidence="2" type="ORF">EUGRSUZ_B01310</name>
</gene>
<dbReference type="PANTHER" id="PTHR43462">
    <property type="entry name" value="ALANYL-TRNA EDITING PROTEIN"/>
    <property type="match status" value="1"/>
</dbReference>
<dbReference type="Gene3D" id="3.30.980.10">
    <property type="entry name" value="Threonyl-trna Synthetase, Chain A, domain 2"/>
    <property type="match status" value="1"/>
</dbReference>
<dbReference type="Pfam" id="PF01411">
    <property type="entry name" value="tRNA-synt_2c"/>
    <property type="match status" value="1"/>
</dbReference>
<dbReference type="AlphaFoldDB" id="A0A059D185"/>
<evidence type="ECO:0000259" key="1">
    <source>
        <dbReference type="PROSITE" id="PS50860"/>
    </source>
</evidence>
<evidence type="ECO:0000313" key="2">
    <source>
        <dbReference type="EMBL" id="KCW84478.1"/>
    </source>
</evidence>
<reference evidence="2" key="1">
    <citation type="submission" date="2013-07" db="EMBL/GenBank/DDBJ databases">
        <title>The genome of Eucalyptus grandis.</title>
        <authorList>
            <person name="Schmutz J."/>
            <person name="Hayes R."/>
            <person name="Myburg A."/>
            <person name="Tuskan G."/>
            <person name="Grattapaglia D."/>
            <person name="Rokhsar D.S."/>
        </authorList>
    </citation>
    <scope>NUCLEOTIDE SEQUENCE</scope>
    <source>
        <tissue evidence="2">Leaf extractions</tissue>
    </source>
</reference>
<dbReference type="GO" id="GO:0004813">
    <property type="term" value="F:alanine-tRNA ligase activity"/>
    <property type="evidence" value="ECO:0007669"/>
    <property type="project" value="InterPro"/>
</dbReference>
<dbReference type="InterPro" id="IPR018164">
    <property type="entry name" value="Ala-tRNA-synth_IIc_N"/>
</dbReference>
<dbReference type="FunCoup" id="A0A059D185">
    <property type="interactions" value="24"/>
</dbReference>
<dbReference type="GO" id="GO:0003676">
    <property type="term" value="F:nucleic acid binding"/>
    <property type="evidence" value="ECO:0007669"/>
    <property type="project" value="InterPro"/>
</dbReference>
<dbReference type="InterPro" id="IPR009000">
    <property type="entry name" value="Transl_B-barrel_sf"/>
</dbReference>
<name>A0A059D185_EUCGR</name>
<dbReference type="InterPro" id="IPR018165">
    <property type="entry name" value="Ala-tRNA-synth_IIc_core"/>
</dbReference>
<dbReference type="OMA" id="MPVEIDF"/>
<dbReference type="STRING" id="71139.A0A059D185"/>
<dbReference type="PANTHER" id="PTHR43462:SF2">
    <property type="entry name" value="THREONYL AND ALANYL TRNA SYNTHETASE SECOND ADDITIONAL DOMAIN-CONTAINING PROTEIN"/>
    <property type="match status" value="1"/>
</dbReference>
<accession>A0A059D185</accession>
<sequence length="264" mass="28741">MDSRPTKLDYYADMRSLVSESTVVSFLKGGDDGRSALILESTIFHPQGGGQPADTGFITVGDGEAKFAVEDVRSRDGIVYHYGHVENLVGDGVVEFETGKAVHLHVDESRRKLNSRLHSAGHLLDMCMKNVGLGLEPGKGYHFPDGPFVEYKGVIPPSEISNKQKELETEANALISKGGKVSIAVLPYDEALEQCGGFLPDYIPKESTPRIVKLGSNPGCPCGGTHVHNLSEIISVKASLPNSHEERRDKSLLYRWVIVVLINS</sequence>